<reference evidence="3 4" key="1">
    <citation type="journal article" date="2024" name="Commun. Biol.">
        <title>Comparative genomic analysis of thermophilic fungi reveals convergent evolutionary adaptations and gene losses.</title>
        <authorList>
            <person name="Steindorff A.S."/>
            <person name="Aguilar-Pontes M.V."/>
            <person name="Robinson A.J."/>
            <person name="Andreopoulos B."/>
            <person name="LaButti K."/>
            <person name="Kuo A."/>
            <person name="Mondo S."/>
            <person name="Riley R."/>
            <person name="Otillar R."/>
            <person name="Haridas S."/>
            <person name="Lipzen A."/>
            <person name="Grimwood J."/>
            <person name="Schmutz J."/>
            <person name="Clum A."/>
            <person name="Reid I.D."/>
            <person name="Moisan M.C."/>
            <person name="Butler G."/>
            <person name="Nguyen T.T.M."/>
            <person name="Dewar K."/>
            <person name="Conant G."/>
            <person name="Drula E."/>
            <person name="Henrissat B."/>
            <person name="Hansel C."/>
            <person name="Singer S."/>
            <person name="Hutchinson M.I."/>
            <person name="de Vries R.P."/>
            <person name="Natvig D.O."/>
            <person name="Powell A.J."/>
            <person name="Tsang A."/>
            <person name="Grigoriev I.V."/>
        </authorList>
    </citation>
    <scope>NUCLEOTIDE SEQUENCE [LARGE SCALE GENOMIC DNA]</scope>
    <source>
        <strain evidence="3 4">CBS 494.80</strain>
    </source>
</reference>
<dbReference type="Pfam" id="PF06985">
    <property type="entry name" value="HET"/>
    <property type="match status" value="1"/>
</dbReference>
<proteinExistence type="predicted"/>
<accession>A0ABR4CDZ7</accession>
<dbReference type="EMBL" id="JAZHXI010000010">
    <property type="protein sequence ID" value="KAL2067486.1"/>
    <property type="molecule type" value="Genomic_DNA"/>
</dbReference>
<comment type="caution">
    <text evidence="3">The sequence shown here is derived from an EMBL/GenBank/DDBJ whole genome shotgun (WGS) entry which is preliminary data.</text>
</comment>
<evidence type="ECO:0000259" key="2">
    <source>
        <dbReference type="Pfam" id="PF06985"/>
    </source>
</evidence>
<sequence length="645" mass="73818">MYHITDLGVDGHCLFNVVFTSPCWKAGFGMPIGRPSSWYKDFGKFLPDELDARSRDTSSKQSILQVEKWLHTCLTTHRECRSQIDTGWLPSRLLDLEGQSSWSQISLISTAQFSCPPPVPYATLSHCWGKAQILTLTIENKSALEAGIPIQSLPRSFRHAVSVAKRLDIRYLWIDSLCIIQNSSHDWESESLRMGDVYKHALLNIATTGAIDSSEGIFFDRNLSEQLPRRVETSWEEDKNNEEVFVIDREMWKNLVDRSPLLSRAWVYQERLLAQRIVHFGRKQIAWECQELTACESLPSGLPRYIFNYGRNMDIHRSWGSFDGRTDQEVRQHYLQQWELNIERYSILNLTCGKDKEAAIAGIGQVFESLLKDTLVAGLWSSNLVNELLWQTSNAEMTKVYRAPSWSWLAYNGKIFTSDEVKTEPSWKTPYSEVLDVQIHRGSANPLAPIIRGHLRIKGVLRRLKNEEDGQLTTGGIYLAKDLLRFDCKKGEQCPALWLLLIVIHRFQEEHPSVDDDSDDDNSGGWNYWGEGLMLTKSRAISEDVYQRAGRFYLFKTKEVNTFLRPNWERATEPGSQHRVQHTIDEPSVGATSSSDLRGSACSTKEEPTTRVIPDEAPSDHVPGFDAYFERLHIEDLDTQIITII</sequence>
<dbReference type="PANTHER" id="PTHR33112">
    <property type="entry name" value="DOMAIN PROTEIN, PUTATIVE-RELATED"/>
    <property type="match status" value="1"/>
</dbReference>
<keyword evidence="4" id="KW-1185">Reference proteome</keyword>
<feature type="region of interest" description="Disordered" evidence="1">
    <location>
        <begin position="570"/>
        <end position="617"/>
    </location>
</feature>
<feature type="domain" description="Heterokaryon incompatibility" evidence="2">
    <location>
        <begin position="121"/>
        <end position="270"/>
    </location>
</feature>
<evidence type="ECO:0000313" key="3">
    <source>
        <dbReference type="EMBL" id="KAL2067486.1"/>
    </source>
</evidence>
<gene>
    <name evidence="3" type="ORF">VTL71DRAFT_1911</name>
</gene>
<protein>
    <recommendedName>
        <fullName evidence="2">Heterokaryon incompatibility domain-containing protein</fullName>
    </recommendedName>
</protein>
<dbReference type="Proteomes" id="UP001595075">
    <property type="component" value="Unassembled WGS sequence"/>
</dbReference>
<name>A0ABR4CDZ7_9HELO</name>
<organism evidence="3 4">
    <name type="scientific">Oculimacula yallundae</name>
    <dbReference type="NCBI Taxonomy" id="86028"/>
    <lineage>
        <taxon>Eukaryota</taxon>
        <taxon>Fungi</taxon>
        <taxon>Dikarya</taxon>
        <taxon>Ascomycota</taxon>
        <taxon>Pezizomycotina</taxon>
        <taxon>Leotiomycetes</taxon>
        <taxon>Helotiales</taxon>
        <taxon>Ploettnerulaceae</taxon>
        <taxon>Oculimacula</taxon>
    </lineage>
</organism>
<dbReference type="PANTHER" id="PTHR33112:SF16">
    <property type="entry name" value="HETEROKARYON INCOMPATIBILITY DOMAIN-CONTAINING PROTEIN"/>
    <property type="match status" value="1"/>
</dbReference>
<evidence type="ECO:0000313" key="4">
    <source>
        <dbReference type="Proteomes" id="UP001595075"/>
    </source>
</evidence>
<dbReference type="InterPro" id="IPR010730">
    <property type="entry name" value="HET"/>
</dbReference>
<evidence type="ECO:0000256" key="1">
    <source>
        <dbReference type="SAM" id="MobiDB-lite"/>
    </source>
</evidence>
<feature type="compositionally biased region" description="Polar residues" evidence="1">
    <location>
        <begin position="590"/>
        <end position="603"/>
    </location>
</feature>